<feature type="transmembrane region" description="Helical" evidence="7">
    <location>
        <begin position="417"/>
        <end position="437"/>
    </location>
</feature>
<gene>
    <name evidence="8" type="ORF">Abor_002_085</name>
</gene>
<dbReference type="AlphaFoldDB" id="A0A0D6NFW8"/>
<evidence type="ECO:0000256" key="5">
    <source>
        <dbReference type="ARBA" id="ARBA00022989"/>
    </source>
</evidence>
<accession>A0A0D6NFW8</accession>
<feature type="transmembrane region" description="Helical" evidence="7">
    <location>
        <begin position="118"/>
        <end position="139"/>
    </location>
</feature>
<accession>A0A6N3SYF0</accession>
<dbReference type="PANTHER" id="PTHR30509">
    <property type="entry name" value="P-HYDROXYBENZOIC ACID EFFLUX PUMP SUBUNIT-RELATED"/>
    <property type="match status" value="1"/>
</dbReference>
<evidence type="ECO:0000313" key="9">
    <source>
        <dbReference type="Proteomes" id="UP000032670"/>
    </source>
</evidence>
<evidence type="ECO:0000256" key="1">
    <source>
        <dbReference type="ARBA" id="ARBA00004651"/>
    </source>
</evidence>
<evidence type="ECO:0000256" key="7">
    <source>
        <dbReference type="SAM" id="Phobius"/>
    </source>
</evidence>
<feature type="transmembrane region" description="Helical" evidence="7">
    <location>
        <begin position="95"/>
        <end position="112"/>
    </location>
</feature>
<feature type="transmembrane region" description="Helical" evidence="7">
    <location>
        <begin position="443"/>
        <end position="460"/>
    </location>
</feature>
<dbReference type="RefSeq" id="WP_052946329.1">
    <property type="nucleotide sequence ID" value="NZ_BAMX01000002.1"/>
</dbReference>
<dbReference type="STRING" id="1231341.Abor_002_085"/>
<feature type="transmembrane region" description="Helical" evidence="7">
    <location>
        <begin position="510"/>
        <end position="533"/>
    </location>
</feature>
<evidence type="ECO:0000256" key="3">
    <source>
        <dbReference type="ARBA" id="ARBA00022475"/>
    </source>
</evidence>
<dbReference type="Pfam" id="PF04632">
    <property type="entry name" value="FUSC"/>
    <property type="match status" value="1"/>
</dbReference>
<keyword evidence="5 7" id="KW-1133">Transmembrane helix</keyword>
<proteinExistence type="predicted"/>
<dbReference type="Proteomes" id="UP000032670">
    <property type="component" value="Unassembled WGS sequence"/>
</dbReference>
<dbReference type="PANTHER" id="PTHR30509:SF9">
    <property type="entry name" value="MULTIDRUG RESISTANCE PROTEIN MDTO"/>
    <property type="match status" value="1"/>
</dbReference>
<dbReference type="GO" id="GO:0022857">
    <property type="term" value="F:transmembrane transporter activity"/>
    <property type="evidence" value="ECO:0007669"/>
    <property type="project" value="InterPro"/>
</dbReference>
<evidence type="ECO:0000313" key="8">
    <source>
        <dbReference type="EMBL" id="GAN64909.1"/>
    </source>
</evidence>
<dbReference type="InterPro" id="IPR006726">
    <property type="entry name" value="PHBA_efflux_AaeB/fusaric-R"/>
</dbReference>
<evidence type="ECO:0000256" key="2">
    <source>
        <dbReference type="ARBA" id="ARBA00022448"/>
    </source>
</evidence>
<keyword evidence="6 7" id="KW-0472">Membrane</keyword>
<feature type="transmembrane region" description="Helical" evidence="7">
    <location>
        <begin position="469"/>
        <end position="490"/>
    </location>
</feature>
<keyword evidence="4 7" id="KW-0812">Transmembrane</keyword>
<dbReference type="GO" id="GO:0005886">
    <property type="term" value="C:plasma membrane"/>
    <property type="evidence" value="ECO:0007669"/>
    <property type="project" value="UniProtKB-SubCell"/>
</dbReference>
<evidence type="ECO:0000256" key="6">
    <source>
        <dbReference type="ARBA" id="ARBA00023136"/>
    </source>
</evidence>
<protein>
    <submittedName>
        <fullName evidence="8">Fusaric acid resistance protein FusB</fullName>
    </submittedName>
</protein>
<dbReference type="EMBL" id="BAMX01000002">
    <property type="protein sequence ID" value="GAN64909.1"/>
    <property type="molecule type" value="Genomic_DNA"/>
</dbReference>
<reference evidence="8 9" key="1">
    <citation type="submission" date="2012-11" db="EMBL/GenBank/DDBJ databases">
        <title>Whole genome sequence of Acetobacter orientalis 21F-2.</title>
        <authorList>
            <person name="Azuma Y."/>
            <person name="Higashiura N."/>
            <person name="Hirakawa H."/>
            <person name="Matsushita K."/>
        </authorList>
    </citation>
    <scope>NUCLEOTIDE SEQUENCE [LARGE SCALE GENOMIC DNA]</scope>
    <source>
        <strain evidence="8 9">21F-2</strain>
    </source>
</reference>
<comment type="subcellular location">
    <subcellularLocation>
        <location evidence="1">Cell membrane</location>
        <topology evidence="1">Multi-pass membrane protein</topology>
    </subcellularLocation>
</comment>
<organism evidence="8 9">
    <name type="scientific">Acetobacter orientalis</name>
    <dbReference type="NCBI Taxonomy" id="146474"/>
    <lineage>
        <taxon>Bacteria</taxon>
        <taxon>Pseudomonadati</taxon>
        <taxon>Pseudomonadota</taxon>
        <taxon>Alphaproteobacteria</taxon>
        <taxon>Acetobacterales</taxon>
        <taxon>Acetobacteraceae</taxon>
        <taxon>Acetobacter</taxon>
    </lineage>
</organism>
<keyword evidence="3" id="KW-1003">Cell membrane</keyword>
<feature type="transmembrane region" description="Helical" evidence="7">
    <location>
        <begin position="182"/>
        <end position="201"/>
    </location>
</feature>
<evidence type="ECO:0000256" key="4">
    <source>
        <dbReference type="ARBA" id="ARBA00022692"/>
    </source>
</evidence>
<feature type="transmembrane region" description="Helical" evidence="7">
    <location>
        <begin position="628"/>
        <end position="645"/>
    </location>
</feature>
<comment type="caution">
    <text evidence="8">The sequence shown here is derived from an EMBL/GenBank/DDBJ whole genome shotgun (WGS) entry which is preliminary data.</text>
</comment>
<sequence length="752" mass="82800">MRRAALSAGQLYQALAALLRQTMLGEGPPRKLDHLRWLVAPDILSFGYALRTTLSSLIALGIALWWELGSPQWAALTVWMVAQGTRGKSIAKARWHMFGMVVGTICAVVLVACMPQAPLLYVLSLALGIGAFCFIGTLLPGPAAMTNYRIHGMRASGFTYAIIALDGVLAPDHIFEIAMARATYITLGIVIETTVSSLFQYRLENRARNRLATNFLQALGGATRSLVRLLGGDRQAIAHSTDVFGTILTLSDQVEFAEIEMGRHQHEGDHARAALAAMTILMSRGLELGALLAVPNSQGSRYQATAAQATTFLQTLPTRLAGEQPIQPVLADLALLRATCRELASTCLEEEMVAATHPPVDLPLERALSREGQILHKLSEILDEMALSLEQFEMSRNPQPHDHFHYGMRTYRDWRMAFTNSLRASVTIFCSGLVWVTTAWPDGLTFMMFVSIVCALFSTLEQPALATKAFLHGTICAVGMSALLDLWVIAQPTTYEMLALCLAVPMLVGGLAFAYLPLILGAVAYNLFLPILIGPLNQGRMDEIMYFNTALPLVLAMVFAMWMYRVFPPFDPDGLRWDMRMAILRGLRQLAARRKPPAPVEVVGRGVDSFVRLSSMAGDTAPFVLERYLGGVLASMTIGLNVLRLRDILARGVLPAGAHRATQDMMNRMQRFSGRYGGQYGRTARATRLAVEYLVQCEQTEINLSVRVEMLRALASLRVIETQLEQNQPFFDAATPYLDQAFPTVQPAQKLQ</sequence>
<keyword evidence="9" id="KW-1185">Reference proteome</keyword>
<keyword evidence="2" id="KW-0813">Transport</keyword>
<feature type="transmembrane region" description="Helical" evidence="7">
    <location>
        <begin position="545"/>
        <end position="564"/>
    </location>
</feature>
<feature type="transmembrane region" description="Helical" evidence="7">
    <location>
        <begin position="48"/>
        <end position="66"/>
    </location>
</feature>
<dbReference type="GeneID" id="76203048"/>
<name>A0A0D6NFW8_9PROT</name>